<comment type="caution">
    <text evidence="2">The sequence shown here is derived from an EMBL/GenBank/DDBJ whole genome shotgun (WGS) entry which is preliminary data.</text>
</comment>
<dbReference type="Proteomes" id="UP001472677">
    <property type="component" value="Unassembled WGS sequence"/>
</dbReference>
<feature type="region of interest" description="Disordered" evidence="1">
    <location>
        <begin position="88"/>
        <end position="120"/>
    </location>
</feature>
<feature type="compositionally biased region" description="Basic and acidic residues" evidence="1">
    <location>
        <begin position="99"/>
        <end position="108"/>
    </location>
</feature>
<evidence type="ECO:0000313" key="3">
    <source>
        <dbReference type="Proteomes" id="UP001472677"/>
    </source>
</evidence>
<dbReference type="PANTHER" id="PTHR31071">
    <property type="entry name" value="GB|AAF24581.1"/>
    <property type="match status" value="1"/>
</dbReference>
<name>A0ABR2G117_9ROSI</name>
<evidence type="ECO:0000313" key="2">
    <source>
        <dbReference type="EMBL" id="KAK8590205.1"/>
    </source>
</evidence>
<protein>
    <submittedName>
        <fullName evidence="2">Uncharacterized protein</fullName>
    </submittedName>
</protein>
<dbReference type="InterPro" id="IPR043424">
    <property type="entry name" value="BLT-like"/>
</dbReference>
<reference evidence="2 3" key="1">
    <citation type="journal article" date="2024" name="G3 (Bethesda)">
        <title>Genome assembly of Hibiscus sabdariffa L. provides insights into metabolisms of medicinal natural products.</title>
        <authorList>
            <person name="Kim T."/>
        </authorList>
    </citation>
    <scope>NUCLEOTIDE SEQUENCE [LARGE SCALE GENOMIC DNA]</scope>
    <source>
        <strain evidence="2">TK-2024</strain>
        <tissue evidence="2">Old leaves</tissue>
    </source>
</reference>
<sequence>MCAFVDDANADFNWEKKKRHRLEIVNSKLVNELVVVKLSTNQYMQNYEKERKARELIEEVCDELAKEIGEDKVEIWREERVQMKLIDAKTDEIEEDESGRETVSHFEDQGSSDSAEESVENVNKNCMDNNFSGNGTEWEGNAYGDTPNTEISEVCSYPARQSKKVSSIARFWTN</sequence>
<keyword evidence="3" id="KW-1185">Reference proteome</keyword>
<dbReference type="EMBL" id="JBBPBM010000004">
    <property type="protein sequence ID" value="KAK8590205.1"/>
    <property type="molecule type" value="Genomic_DNA"/>
</dbReference>
<gene>
    <name evidence="2" type="ORF">V6N12_024586</name>
</gene>
<accession>A0ABR2G117</accession>
<organism evidence="2 3">
    <name type="scientific">Hibiscus sabdariffa</name>
    <name type="common">roselle</name>
    <dbReference type="NCBI Taxonomy" id="183260"/>
    <lineage>
        <taxon>Eukaryota</taxon>
        <taxon>Viridiplantae</taxon>
        <taxon>Streptophyta</taxon>
        <taxon>Embryophyta</taxon>
        <taxon>Tracheophyta</taxon>
        <taxon>Spermatophyta</taxon>
        <taxon>Magnoliopsida</taxon>
        <taxon>eudicotyledons</taxon>
        <taxon>Gunneridae</taxon>
        <taxon>Pentapetalae</taxon>
        <taxon>rosids</taxon>
        <taxon>malvids</taxon>
        <taxon>Malvales</taxon>
        <taxon>Malvaceae</taxon>
        <taxon>Malvoideae</taxon>
        <taxon>Hibiscus</taxon>
    </lineage>
</organism>
<evidence type="ECO:0000256" key="1">
    <source>
        <dbReference type="SAM" id="MobiDB-lite"/>
    </source>
</evidence>
<proteinExistence type="predicted"/>
<dbReference type="PANTHER" id="PTHR31071:SF2">
    <property type="entry name" value="ACTIN CYTOSKELETON-REGULATORY COMPLEX PAN-LIKE PROTEIN"/>
    <property type="match status" value="1"/>
</dbReference>